<dbReference type="Proteomes" id="UP001055219">
    <property type="component" value="Unassembled WGS sequence"/>
</dbReference>
<dbReference type="AlphaFoldDB" id="A0A9P9Y0B4"/>
<dbReference type="SUPFAM" id="SSF55545">
    <property type="entry name" value="beta-N-acetylhexosaminidase-like domain"/>
    <property type="match status" value="1"/>
</dbReference>
<dbReference type="EMBL" id="JAGIXG020000024">
    <property type="protein sequence ID" value="KAI6781167.1"/>
    <property type="molecule type" value="Genomic_DNA"/>
</dbReference>
<feature type="domain" description="GH84" evidence="2">
    <location>
        <begin position="34"/>
        <end position="102"/>
    </location>
</feature>
<comment type="caution">
    <text evidence="3">The sequence shown here is derived from an EMBL/GenBank/DDBJ whole genome shotgun (WGS) entry which is preliminary data.</text>
</comment>
<dbReference type="GeneID" id="75829035"/>
<dbReference type="Gene3D" id="3.30.379.10">
    <property type="entry name" value="Chitobiase/beta-hexosaminidase domain 2-like"/>
    <property type="match status" value="1"/>
</dbReference>
<dbReference type="Gene3D" id="3.20.20.80">
    <property type="entry name" value="Glycosidases"/>
    <property type="match status" value="1"/>
</dbReference>
<protein>
    <recommendedName>
        <fullName evidence="2">GH84 domain-containing protein</fullName>
    </recommendedName>
</protein>
<evidence type="ECO:0000313" key="4">
    <source>
        <dbReference type="Proteomes" id="UP001055219"/>
    </source>
</evidence>
<reference evidence="3" key="1">
    <citation type="journal article" date="2021" name="J Fungi (Basel)">
        <title>Genomic and Metabolomic Analyses of the Marine Fungus Emericellopsis cladophorae: Insights into Saltwater Adaptability Mechanisms and Its Biosynthetic Potential.</title>
        <authorList>
            <person name="Goncalves M.F.M."/>
            <person name="Hilario S."/>
            <person name="Van de Peer Y."/>
            <person name="Esteves A.C."/>
            <person name="Alves A."/>
        </authorList>
    </citation>
    <scope>NUCLEOTIDE SEQUENCE</scope>
    <source>
        <strain evidence="3">MUM 19.33</strain>
    </source>
</reference>
<dbReference type="OrthoDB" id="9975416at2759"/>
<evidence type="ECO:0000259" key="2">
    <source>
        <dbReference type="PROSITE" id="PS52009"/>
    </source>
</evidence>
<dbReference type="SUPFAM" id="SSF51445">
    <property type="entry name" value="(Trans)glycosidases"/>
    <property type="match status" value="1"/>
</dbReference>
<sequence>MATGAFYAAQTLRQLVDDHGGVPGIQARDWPLMPVHGSIEGFYGIPWPHEARLDQLVFYDKHKMWRELYEGDDLDKLQQLVDTANANHVAVVTREDHRGRRL</sequence>
<keyword evidence="1" id="KW-0378">Hydrolase</keyword>
<dbReference type="RefSeq" id="XP_051362023.1">
    <property type="nucleotide sequence ID" value="XM_051506680.1"/>
</dbReference>
<dbReference type="InterPro" id="IPR017853">
    <property type="entry name" value="GH"/>
</dbReference>
<dbReference type="PROSITE" id="PS52009">
    <property type="entry name" value="GH84"/>
    <property type="match status" value="1"/>
</dbReference>
<reference evidence="3" key="2">
    <citation type="submission" date="2022-07" db="EMBL/GenBank/DDBJ databases">
        <authorList>
            <person name="Goncalves M.F.M."/>
            <person name="Hilario S."/>
            <person name="Van De Peer Y."/>
            <person name="Esteves A.C."/>
            <person name="Alves A."/>
        </authorList>
    </citation>
    <scope>NUCLEOTIDE SEQUENCE</scope>
    <source>
        <strain evidence="3">MUM 19.33</strain>
    </source>
</reference>
<dbReference type="Pfam" id="PF07555">
    <property type="entry name" value="NAGidase"/>
    <property type="match status" value="1"/>
</dbReference>
<gene>
    <name evidence="3" type="ORF">J7T54_002523</name>
</gene>
<proteinExistence type="predicted"/>
<dbReference type="GO" id="GO:0016787">
    <property type="term" value="F:hydrolase activity"/>
    <property type="evidence" value="ECO:0007669"/>
    <property type="project" value="UniProtKB-KW"/>
</dbReference>
<name>A0A9P9Y0B4_9HYPO</name>
<dbReference type="InterPro" id="IPR029018">
    <property type="entry name" value="Hex-like_dom2"/>
</dbReference>
<evidence type="ECO:0000313" key="3">
    <source>
        <dbReference type="EMBL" id="KAI6781167.1"/>
    </source>
</evidence>
<accession>A0A9P9Y0B4</accession>
<dbReference type="InterPro" id="IPR011496">
    <property type="entry name" value="O-GlcNAcase_cat"/>
</dbReference>
<keyword evidence="4" id="KW-1185">Reference proteome</keyword>
<evidence type="ECO:0000256" key="1">
    <source>
        <dbReference type="ARBA" id="ARBA00022801"/>
    </source>
</evidence>
<organism evidence="3 4">
    <name type="scientific">Emericellopsis cladophorae</name>
    <dbReference type="NCBI Taxonomy" id="2686198"/>
    <lineage>
        <taxon>Eukaryota</taxon>
        <taxon>Fungi</taxon>
        <taxon>Dikarya</taxon>
        <taxon>Ascomycota</taxon>
        <taxon>Pezizomycotina</taxon>
        <taxon>Sordariomycetes</taxon>
        <taxon>Hypocreomycetidae</taxon>
        <taxon>Hypocreales</taxon>
        <taxon>Bionectriaceae</taxon>
        <taxon>Emericellopsis</taxon>
    </lineage>
</organism>